<feature type="domain" description="Sialate O-acetylesterase" evidence="3">
    <location>
        <begin position="38"/>
        <end position="267"/>
    </location>
</feature>
<name>A0ABC8QRP5_9AQUA</name>
<keyword evidence="1" id="KW-0378">Hydrolase</keyword>
<feature type="chain" id="PRO_5044831831" description="Sialate O-acetylesterase domain-containing protein" evidence="2">
    <location>
        <begin position="21"/>
        <end position="277"/>
    </location>
</feature>
<dbReference type="AlphaFoldDB" id="A0ABC8QRP5"/>
<dbReference type="SUPFAM" id="SSF52266">
    <property type="entry name" value="SGNH hydrolase"/>
    <property type="match status" value="1"/>
</dbReference>
<dbReference type="EMBL" id="CAUOFW020000703">
    <property type="protein sequence ID" value="CAK9135361.1"/>
    <property type="molecule type" value="Genomic_DNA"/>
</dbReference>
<protein>
    <recommendedName>
        <fullName evidence="3">Sialate O-acetylesterase domain-containing protein</fullName>
    </recommendedName>
</protein>
<accession>A0ABC8QRP5</accession>
<sequence>MTPSSLPLFFTVVLANVVFGRPSQTPSLSTPGANVVAKDIFILAGQSNMAGRGGVHGGKWDGNIPPGCKPHPSILRFSAKHKWEVAKEPLHADIDVKKICGIGPGMPFANEVLANVSKTRVVGLVPCAIGGTRMTKWARGTPLYARLVHRANESLREGGAIRGLLWFHGESDTESRIDAEAYKDRMETFINDLRSDLNVPNLPVIQVVTPSGDKKFMDTVRRAQKEVNLPDVWWVDARGLNMKSDDHMHLTTISQVHLGRNMARVFLASYGPSSPHT</sequence>
<feature type="signal peptide" evidence="2">
    <location>
        <begin position="1"/>
        <end position="20"/>
    </location>
</feature>
<dbReference type="PANTHER" id="PTHR31988">
    <property type="entry name" value="ESTERASE, PUTATIVE (DUF303)-RELATED"/>
    <property type="match status" value="1"/>
</dbReference>
<gene>
    <name evidence="4" type="ORF">ILEXP_LOCUS2305</name>
</gene>
<dbReference type="InterPro" id="IPR036514">
    <property type="entry name" value="SGNH_hydro_sf"/>
</dbReference>
<evidence type="ECO:0000256" key="2">
    <source>
        <dbReference type="SAM" id="SignalP"/>
    </source>
</evidence>
<keyword evidence="5" id="KW-1185">Reference proteome</keyword>
<dbReference type="Pfam" id="PF03629">
    <property type="entry name" value="SASA"/>
    <property type="match status" value="1"/>
</dbReference>
<comment type="caution">
    <text evidence="4">The sequence shown here is derived from an EMBL/GenBank/DDBJ whole genome shotgun (WGS) entry which is preliminary data.</text>
</comment>
<dbReference type="PANTHER" id="PTHR31988:SF13">
    <property type="entry name" value="CARBOHYDRATE ESTERASE PLANT-LIKE PROTEIN"/>
    <property type="match status" value="1"/>
</dbReference>
<organism evidence="4 5">
    <name type="scientific">Ilex paraguariensis</name>
    <name type="common">yerba mate</name>
    <dbReference type="NCBI Taxonomy" id="185542"/>
    <lineage>
        <taxon>Eukaryota</taxon>
        <taxon>Viridiplantae</taxon>
        <taxon>Streptophyta</taxon>
        <taxon>Embryophyta</taxon>
        <taxon>Tracheophyta</taxon>
        <taxon>Spermatophyta</taxon>
        <taxon>Magnoliopsida</taxon>
        <taxon>eudicotyledons</taxon>
        <taxon>Gunneridae</taxon>
        <taxon>Pentapetalae</taxon>
        <taxon>asterids</taxon>
        <taxon>campanulids</taxon>
        <taxon>Aquifoliales</taxon>
        <taxon>Aquifoliaceae</taxon>
        <taxon>Ilex</taxon>
    </lineage>
</organism>
<dbReference type="Proteomes" id="UP001642360">
    <property type="component" value="Unassembled WGS sequence"/>
</dbReference>
<proteinExistence type="predicted"/>
<keyword evidence="2" id="KW-0732">Signal</keyword>
<reference evidence="4 5" key="1">
    <citation type="submission" date="2024-02" db="EMBL/GenBank/DDBJ databases">
        <authorList>
            <person name="Vignale AGUSTIN F."/>
            <person name="Sosa J E."/>
            <person name="Modenutti C."/>
        </authorList>
    </citation>
    <scope>NUCLEOTIDE SEQUENCE [LARGE SCALE GENOMIC DNA]</scope>
</reference>
<dbReference type="InterPro" id="IPR005181">
    <property type="entry name" value="SASA"/>
</dbReference>
<evidence type="ECO:0000313" key="5">
    <source>
        <dbReference type="Proteomes" id="UP001642360"/>
    </source>
</evidence>
<evidence type="ECO:0000313" key="4">
    <source>
        <dbReference type="EMBL" id="CAK9135361.1"/>
    </source>
</evidence>
<dbReference type="InterPro" id="IPR052940">
    <property type="entry name" value="Carb_Esterase_6"/>
</dbReference>
<evidence type="ECO:0000259" key="3">
    <source>
        <dbReference type="Pfam" id="PF03629"/>
    </source>
</evidence>
<evidence type="ECO:0000256" key="1">
    <source>
        <dbReference type="ARBA" id="ARBA00022801"/>
    </source>
</evidence>
<dbReference type="Gene3D" id="3.40.50.1110">
    <property type="entry name" value="SGNH hydrolase"/>
    <property type="match status" value="1"/>
</dbReference>
<dbReference type="GO" id="GO:0016787">
    <property type="term" value="F:hydrolase activity"/>
    <property type="evidence" value="ECO:0007669"/>
    <property type="project" value="UniProtKB-KW"/>
</dbReference>